<gene>
    <name evidence="1" type="ORF">EZS28_033977</name>
</gene>
<comment type="caution">
    <text evidence="1">The sequence shown here is derived from an EMBL/GenBank/DDBJ whole genome shotgun (WGS) entry which is preliminary data.</text>
</comment>
<dbReference type="Gene3D" id="3.30.1910.20">
    <property type="entry name" value="asparaginyl-tRNA synthetase, N-terminal domain"/>
    <property type="match status" value="1"/>
</dbReference>
<organism evidence="1 2">
    <name type="scientific">Streblomastix strix</name>
    <dbReference type="NCBI Taxonomy" id="222440"/>
    <lineage>
        <taxon>Eukaryota</taxon>
        <taxon>Metamonada</taxon>
        <taxon>Preaxostyla</taxon>
        <taxon>Oxymonadida</taxon>
        <taxon>Streblomastigidae</taxon>
        <taxon>Streblomastix</taxon>
    </lineage>
</organism>
<evidence type="ECO:0000313" key="2">
    <source>
        <dbReference type="Proteomes" id="UP000324800"/>
    </source>
</evidence>
<dbReference type="SUPFAM" id="SSF51126">
    <property type="entry name" value="Pectin lyase-like"/>
    <property type="match status" value="1"/>
</dbReference>
<dbReference type="AlphaFoldDB" id="A0A5J4UI56"/>
<protein>
    <submittedName>
        <fullName evidence="1">Uncharacterized protein</fullName>
    </submittedName>
</protein>
<accession>A0A5J4UI56</accession>
<feature type="non-terminal residue" evidence="1">
    <location>
        <position position="350"/>
    </location>
</feature>
<name>A0A5J4UI56_9EUKA</name>
<dbReference type="Proteomes" id="UP000324800">
    <property type="component" value="Unassembled WGS sequence"/>
</dbReference>
<sequence>MNADADFKLHLADNLYVSKKGNDATGNGSSKFPYTLINTALKHTSPNAQRSNPPIIQISDGEYTSQYIYHEKGSVILRGSQSNKVNLTNADDNYFGLLETKGDMRLENMCLLRGNEEQNQETASQPSDDGSAKQEWYMYRPFISVVGTQDDFGIIGIINCSVKQKSKDYRYHSPILYVKGEATIERTIFQDLQTEKYPVIVVNMYDSCVVQDSKFTNLQTVNLGASVYGTSTAEENTAQEKQKSGLEDVALTSVSAVTFSCAFLGPDLEMIRCSFDNCSSQSAKYGYLNSSHLDDKDKQEYKRIPIAGAVAFNLFNVPEDGCDNGNQNSVDEEVLTMFCLIKSSNFSNNT</sequence>
<proteinExistence type="predicted"/>
<reference evidence="1 2" key="1">
    <citation type="submission" date="2019-03" db="EMBL/GenBank/DDBJ databases">
        <title>Single cell metagenomics reveals metabolic interactions within the superorganism composed of flagellate Streblomastix strix and complex community of Bacteroidetes bacteria on its surface.</title>
        <authorList>
            <person name="Treitli S.C."/>
            <person name="Kolisko M."/>
            <person name="Husnik F."/>
            <person name="Keeling P."/>
            <person name="Hampl V."/>
        </authorList>
    </citation>
    <scope>NUCLEOTIDE SEQUENCE [LARGE SCALE GENOMIC DNA]</scope>
    <source>
        <strain evidence="1">ST1C</strain>
    </source>
</reference>
<dbReference type="InterPro" id="IPR011050">
    <property type="entry name" value="Pectin_lyase_fold/virulence"/>
</dbReference>
<evidence type="ECO:0000313" key="1">
    <source>
        <dbReference type="EMBL" id="KAA6370496.1"/>
    </source>
</evidence>
<dbReference type="EMBL" id="SNRW01015324">
    <property type="protein sequence ID" value="KAA6370496.1"/>
    <property type="molecule type" value="Genomic_DNA"/>
</dbReference>